<feature type="transmembrane region" description="Helical" evidence="5">
    <location>
        <begin position="93"/>
        <end position="111"/>
    </location>
</feature>
<keyword evidence="3 5" id="KW-1133">Transmembrane helix</keyword>
<proteinExistence type="predicted"/>
<dbReference type="AlphaFoldDB" id="A0A2N9JL28"/>
<feature type="transmembrane region" description="Helical" evidence="5">
    <location>
        <begin position="42"/>
        <end position="62"/>
    </location>
</feature>
<accession>A0A2N9JL28</accession>
<sequence>MSSADGDATLIPPPILGTAWGGVQLALTMVAGGRRRFRGQPLIAGALAAGATALGATALGLFRRAGTTFHPQHPDEATALVTDGVYAYTRNPMYVSMLVMLLAGSVASGRLRTLVALPGMVASLQPQLQAEEAALGRLFGDHYVAYRQRVRRWL</sequence>
<protein>
    <recommendedName>
        <fullName evidence="8">Protein-S-isoprenylcysteine O-methyltransferase Ste14</fullName>
    </recommendedName>
</protein>
<keyword evidence="2 5" id="KW-0812">Transmembrane</keyword>
<organism evidence="6 7">
    <name type="scientific">Micropruina glycogenica</name>
    <dbReference type="NCBI Taxonomy" id="75385"/>
    <lineage>
        <taxon>Bacteria</taxon>
        <taxon>Bacillati</taxon>
        <taxon>Actinomycetota</taxon>
        <taxon>Actinomycetes</taxon>
        <taxon>Propionibacteriales</taxon>
        <taxon>Nocardioidaceae</taxon>
        <taxon>Micropruina</taxon>
    </lineage>
</organism>
<reference evidence="6 7" key="1">
    <citation type="submission" date="2018-02" db="EMBL/GenBank/DDBJ databases">
        <authorList>
            <person name="Cohen D.B."/>
            <person name="Kent A.D."/>
        </authorList>
    </citation>
    <scope>NUCLEOTIDE SEQUENCE [LARGE SCALE GENOMIC DNA]</scope>
    <source>
        <strain evidence="6">1</strain>
    </source>
</reference>
<evidence type="ECO:0000313" key="6">
    <source>
        <dbReference type="EMBL" id="SPD88109.1"/>
    </source>
</evidence>
<dbReference type="GO" id="GO:0012505">
    <property type="term" value="C:endomembrane system"/>
    <property type="evidence" value="ECO:0007669"/>
    <property type="project" value="UniProtKB-SubCell"/>
</dbReference>
<evidence type="ECO:0000313" key="7">
    <source>
        <dbReference type="Proteomes" id="UP000238164"/>
    </source>
</evidence>
<gene>
    <name evidence="6" type="ORF">MPLG2_3079</name>
</gene>
<dbReference type="Proteomes" id="UP000238164">
    <property type="component" value="Chromosome 1"/>
</dbReference>
<dbReference type="KEGG" id="mgg:MPLG2_3079"/>
<dbReference type="Gene3D" id="1.20.120.1630">
    <property type="match status" value="1"/>
</dbReference>
<dbReference type="Pfam" id="PF04191">
    <property type="entry name" value="PEMT"/>
    <property type="match status" value="1"/>
</dbReference>
<evidence type="ECO:0000256" key="1">
    <source>
        <dbReference type="ARBA" id="ARBA00004127"/>
    </source>
</evidence>
<name>A0A2N9JL28_9ACTN</name>
<keyword evidence="7" id="KW-1185">Reference proteome</keyword>
<dbReference type="InterPro" id="IPR007318">
    <property type="entry name" value="Phopholipid_MeTrfase"/>
</dbReference>
<evidence type="ECO:0000256" key="3">
    <source>
        <dbReference type="ARBA" id="ARBA00022989"/>
    </source>
</evidence>
<dbReference type="RefSeq" id="WP_158681233.1">
    <property type="nucleotide sequence ID" value="NZ_BAAAGO010000006.1"/>
</dbReference>
<evidence type="ECO:0008006" key="8">
    <source>
        <dbReference type="Google" id="ProtNLM"/>
    </source>
</evidence>
<comment type="subcellular location">
    <subcellularLocation>
        <location evidence="1">Endomembrane system</location>
        <topology evidence="1">Multi-pass membrane protein</topology>
    </subcellularLocation>
</comment>
<evidence type="ECO:0000256" key="2">
    <source>
        <dbReference type="ARBA" id="ARBA00022692"/>
    </source>
</evidence>
<keyword evidence="4 5" id="KW-0472">Membrane</keyword>
<evidence type="ECO:0000256" key="5">
    <source>
        <dbReference type="SAM" id="Phobius"/>
    </source>
</evidence>
<feature type="transmembrane region" description="Helical" evidence="5">
    <location>
        <begin position="12"/>
        <end position="30"/>
    </location>
</feature>
<dbReference type="OrthoDB" id="941586at2"/>
<evidence type="ECO:0000256" key="4">
    <source>
        <dbReference type="ARBA" id="ARBA00023136"/>
    </source>
</evidence>
<dbReference type="EMBL" id="LT985188">
    <property type="protein sequence ID" value="SPD88109.1"/>
    <property type="molecule type" value="Genomic_DNA"/>
</dbReference>